<evidence type="ECO:0000256" key="1">
    <source>
        <dbReference type="SAM" id="SignalP"/>
    </source>
</evidence>
<comment type="caution">
    <text evidence="2">The sequence shown here is derived from an EMBL/GenBank/DDBJ whole genome shotgun (WGS) entry which is preliminary data.</text>
</comment>
<dbReference type="Proteomes" id="UP000288293">
    <property type="component" value="Unassembled WGS sequence"/>
</dbReference>
<keyword evidence="3" id="KW-1185">Reference proteome</keyword>
<organism evidence="2 3">
    <name type="scientific">Aliidiomarina minuta</name>
    <dbReference type="NCBI Taxonomy" id="880057"/>
    <lineage>
        <taxon>Bacteria</taxon>
        <taxon>Pseudomonadati</taxon>
        <taxon>Pseudomonadota</taxon>
        <taxon>Gammaproteobacteria</taxon>
        <taxon>Alteromonadales</taxon>
        <taxon>Idiomarinaceae</taxon>
        <taxon>Aliidiomarina</taxon>
    </lineage>
</organism>
<evidence type="ECO:0008006" key="4">
    <source>
        <dbReference type="Google" id="ProtNLM"/>
    </source>
</evidence>
<dbReference type="RefSeq" id="WP_126804640.1">
    <property type="nucleotide sequence ID" value="NZ_PIPL01000004.1"/>
</dbReference>
<evidence type="ECO:0000313" key="3">
    <source>
        <dbReference type="Proteomes" id="UP000288293"/>
    </source>
</evidence>
<name>A0A432W1D1_9GAMM</name>
<feature type="signal peptide" evidence="1">
    <location>
        <begin position="1"/>
        <end position="18"/>
    </location>
</feature>
<dbReference type="EMBL" id="PIPL01000004">
    <property type="protein sequence ID" value="RUO22998.1"/>
    <property type="molecule type" value="Genomic_DNA"/>
</dbReference>
<sequence>MRKVLLIAAVFLTLVGCGSDTDFVKNGTMNFNSTITVGKALDSWKSCEESGWEEFKTDNGVRVVQFSCQHRIGQFFTEMKSLLSESDRAEVDHLDVIANVQTFQFTLNQDDTFQIDNVQVKTTWMDGTSFKDSQEPIEQLEMVYANQLSFEPDELDSTVAAQIYYLFMVIKANAS</sequence>
<dbReference type="AlphaFoldDB" id="A0A432W1D1"/>
<evidence type="ECO:0000313" key="2">
    <source>
        <dbReference type="EMBL" id="RUO22998.1"/>
    </source>
</evidence>
<feature type="chain" id="PRO_5019103171" description="Lipoprotein" evidence="1">
    <location>
        <begin position="19"/>
        <end position="175"/>
    </location>
</feature>
<proteinExistence type="predicted"/>
<protein>
    <recommendedName>
        <fullName evidence="4">Lipoprotein</fullName>
    </recommendedName>
</protein>
<dbReference type="PROSITE" id="PS51257">
    <property type="entry name" value="PROKAR_LIPOPROTEIN"/>
    <property type="match status" value="1"/>
</dbReference>
<keyword evidence="1" id="KW-0732">Signal</keyword>
<accession>A0A432W1D1</accession>
<dbReference type="OrthoDB" id="6401829at2"/>
<reference evidence="2 3" key="1">
    <citation type="journal article" date="2011" name="Front. Microbiol.">
        <title>Genomic signatures of strain selection and enhancement in Bacillus atrophaeus var. globigii, a historical biowarfare simulant.</title>
        <authorList>
            <person name="Gibbons H.S."/>
            <person name="Broomall S.M."/>
            <person name="McNew L.A."/>
            <person name="Daligault H."/>
            <person name="Chapman C."/>
            <person name="Bruce D."/>
            <person name="Karavis M."/>
            <person name="Krepps M."/>
            <person name="McGregor P.A."/>
            <person name="Hong C."/>
            <person name="Park K.H."/>
            <person name="Akmal A."/>
            <person name="Feldman A."/>
            <person name="Lin J.S."/>
            <person name="Chang W.E."/>
            <person name="Higgs B.W."/>
            <person name="Demirev P."/>
            <person name="Lindquist J."/>
            <person name="Liem A."/>
            <person name="Fochler E."/>
            <person name="Read T.D."/>
            <person name="Tapia R."/>
            <person name="Johnson S."/>
            <person name="Bishop-Lilly K.A."/>
            <person name="Detter C."/>
            <person name="Han C."/>
            <person name="Sozhamannan S."/>
            <person name="Rosenzweig C.N."/>
            <person name="Skowronski E.W."/>
        </authorList>
    </citation>
    <scope>NUCLEOTIDE SEQUENCE [LARGE SCALE GENOMIC DNA]</scope>
    <source>
        <strain evidence="2 3">MLST1</strain>
    </source>
</reference>
<gene>
    <name evidence="2" type="ORF">CWE09_13790</name>
</gene>